<name>A0ABZ0RSF2_9BACI</name>
<evidence type="ECO:0000259" key="6">
    <source>
        <dbReference type="Pfam" id="PF03816"/>
    </source>
</evidence>
<dbReference type="RefSeq" id="WP_319836234.1">
    <property type="nucleotide sequence ID" value="NZ_CP137624.1"/>
</dbReference>
<reference evidence="7 8" key="1">
    <citation type="submission" date="2023-09" db="EMBL/GenBank/DDBJ databases">
        <authorList>
            <person name="Page C.A."/>
            <person name="Perez-Diaz I.M."/>
        </authorList>
    </citation>
    <scope>NUCLEOTIDE SEQUENCE [LARGE SCALE GENOMIC DNA]</scope>
    <source>
        <strain evidence="7 8">Ll15</strain>
    </source>
</reference>
<evidence type="ECO:0000313" key="7">
    <source>
        <dbReference type="EMBL" id="WPK11154.1"/>
    </source>
</evidence>
<evidence type="ECO:0000256" key="2">
    <source>
        <dbReference type="ARBA" id="ARBA00022692"/>
    </source>
</evidence>
<evidence type="ECO:0000256" key="3">
    <source>
        <dbReference type="ARBA" id="ARBA00022968"/>
    </source>
</evidence>
<dbReference type="Pfam" id="PF03816">
    <property type="entry name" value="LytR_cpsA_psr"/>
    <property type="match status" value="1"/>
</dbReference>
<sequence>MEGKRLKDDLFTTSKAALQFTKEDRQKVFEQIHHPNKKKKWLATVVPLTASLCVIALCFVLLLPLIIQEGQQTSDKDVVTTLITLKGEDDRIHINLLLAYSQRAKTLHVLSLPRDMYVPIFGEGGAVTQDKLTFAYTDGAESVRRTVAELFDLAIDYYAVMNLSTFSAWLATAEDMDYSIPEDIRVRAISQAAFEFDRGIHQLNGEEVVALMMAATEGQQLGREHLLKLLNVILYKMQHTQWQAFTKRLETNAPLDAFLETEIKAIKPFSIIDGQKSVMQDGKYFAVFEPEFLKHIAQQFMTFDDRLVSTVDTSFGWETSLFSDKLDAWKSGDEPFVDNLVEEVMQQMAHQKVIAESKEGSIMMTVKRIDTLLQMVEQNKAHYVHHEAYLNILTRWQQGDFSMVDADHNVLMDLQGSKAPEGLATGIASKEQEVHYIFQVFAQEVDEVLGSQ</sequence>
<dbReference type="InterPro" id="IPR050922">
    <property type="entry name" value="LytR/CpsA/Psr_CW_biosynth"/>
</dbReference>
<organism evidence="7 8">
    <name type="scientific">Lysinibacillus louembei</name>
    <dbReference type="NCBI Taxonomy" id="1470088"/>
    <lineage>
        <taxon>Bacteria</taxon>
        <taxon>Bacillati</taxon>
        <taxon>Bacillota</taxon>
        <taxon>Bacilli</taxon>
        <taxon>Bacillales</taxon>
        <taxon>Bacillaceae</taxon>
        <taxon>Lysinibacillus</taxon>
    </lineage>
</organism>
<evidence type="ECO:0000256" key="5">
    <source>
        <dbReference type="SAM" id="Phobius"/>
    </source>
</evidence>
<evidence type="ECO:0000313" key="8">
    <source>
        <dbReference type="Proteomes" id="UP001322664"/>
    </source>
</evidence>
<comment type="similarity">
    <text evidence="1">Belongs to the LytR/CpsA/Psr (LCP) family.</text>
</comment>
<dbReference type="Proteomes" id="UP001322664">
    <property type="component" value="Chromosome"/>
</dbReference>
<dbReference type="EMBL" id="CP137624">
    <property type="protein sequence ID" value="WPK11154.1"/>
    <property type="molecule type" value="Genomic_DNA"/>
</dbReference>
<dbReference type="PANTHER" id="PTHR33392">
    <property type="entry name" value="POLYISOPRENYL-TEICHOIC ACID--PEPTIDOGLYCAN TEICHOIC ACID TRANSFERASE TAGU"/>
    <property type="match status" value="1"/>
</dbReference>
<keyword evidence="2 5" id="KW-0812">Transmembrane</keyword>
<feature type="domain" description="Cell envelope-related transcriptional attenuator" evidence="6">
    <location>
        <begin position="95"/>
        <end position="212"/>
    </location>
</feature>
<dbReference type="InterPro" id="IPR004474">
    <property type="entry name" value="LytR_CpsA_psr"/>
</dbReference>
<protein>
    <submittedName>
        <fullName evidence="7">DUF6241 domain-containing protein</fullName>
    </submittedName>
</protein>
<dbReference type="PANTHER" id="PTHR33392:SF6">
    <property type="entry name" value="POLYISOPRENYL-TEICHOIC ACID--PEPTIDOGLYCAN TEICHOIC ACID TRANSFERASE TAGU"/>
    <property type="match status" value="1"/>
</dbReference>
<proteinExistence type="inferred from homology"/>
<dbReference type="InterPro" id="IPR046208">
    <property type="entry name" value="DUF6241"/>
</dbReference>
<keyword evidence="5" id="KW-0472">Membrane</keyword>
<evidence type="ECO:0000256" key="4">
    <source>
        <dbReference type="ARBA" id="ARBA00022989"/>
    </source>
</evidence>
<feature type="transmembrane region" description="Helical" evidence="5">
    <location>
        <begin position="41"/>
        <end position="67"/>
    </location>
</feature>
<keyword evidence="8" id="KW-1185">Reference proteome</keyword>
<dbReference type="Gene3D" id="3.40.630.190">
    <property type="entry name" value="LCP protein"/>
    <property type="match status" value="1"/>
</dbReference>
<dbReference type="Gene3D" id="3.30.420.590">
    <property type="match status" value="1"/>
</dbReference>
<accession>A0ABZ0RSF2</accession>
<dbReference type="Pfam" id="PF19754">
    <property type="entry name" value="DUF6241"/>
    <property type="match status" value="1"/>
</dbReference>
<gene>
    <name evidence="7" type="ORF">R6U77_14845</name>
</gene>
<evidence type="ECO:0000256" key="1">
    <source>
        <dbReference type="ARBA" id="ARBA00006068"/>
    </source>
</evidence>
<keyword evidence="4 5" id="KW-1133">Transmembrane helix</keyword>
<keyword evidence="3" id="KW-0735">Signal-anchor</keyword>